<reference evidence="1" key="2">
    <citation type="journal article" date="2015" name="Fish Shellfish Immunol.">
        <title>Early steps in the European eel (Anguilla anguilla)-Vibrio vulnificus interaction in the gills: Role of the RtxA13 toxin.</title>
        <authorList>
            <person name="Callol A."/>
            <person name="Pajuelo D."/>
            <person name="Ebbesson L."/>
            <person name="Teles M."/>
            <person name="MacKenzie S."/>
            <person name="Amaro C."/>
        </authorList>
    </citation>
    <scope>NUCLEOTIDE SEQUENCE</scope>
</reference>
<name>A0A0E9TA79_ANGAN</name>
<reference evidence="1" key="1">
    <citation type="submission" date="2014-11" db="EMBL/GenBank/DDBJ databases">
        <authorList>
            <person name="Amaro Gonzalez C."/>
        </authorList>
    </citation>
    <scope>NUCLEOTIDE SEQUENCE</scope>
</reference>
<dbReference type="AlphaFoldDB" id="A0A0E9TA79"/>
<protein>
    <submittedName>
        <fullName evidence="1">Uncharacterized protein</fullName>
    </submittedName>
</protein>
<proteinExistence type="predicted"/>
<accession>A0A0E9TA79</accession>
<evidence type="ECO:0000313" key="1">
    <source>
        <dbReference type="EMBL" id="JAH50312.1"/>
    </source>
</evidence>
<organism evidence="1">
    <name type="scientific">Anguilla anguilla</name>
    <name type="common">European freshwater eel</name>
    <name type="synonym">Muraena anguilla</name>
    <dbReference type="NCBI Taxonomy" id="7936"/>
    <lineage>
        <taxon>Eukaryota</taxon>
        <taxon>Metazoa</taxon>
        <taxon>Chordata</taxon>
        <taxon>Craniata</taxon>
        <taxon>Vertebrata</taxon>
        <taxon>Euteleostomi</taxon>
        <taxon>Actinopterygii</taxon>
        <taxon>Neopterygii</taxon>
        <taxon>Teleostei</taxon>
        <taxon>Anguilliformes</taxon>
        <taxon>Anguillidae</taxon>
        <taxon>Anguilla</taxon>
    </lineage>
</organism>
<sequence length="23" mass="2718">MFLVGNGPQTSCWHPSFHVCWHF</sequence>
<dbReference type="EMBL" id="GBXM01058265">
    <property type="protein sequence ID" value="JAH50312.1"/>
    <property type="molecule type" value="Transcribed_RNA"/>
</dbReference>